<keyword evidence="5 12" id="KW-0812">Transmembrane</keyword>
<evidence type="ECO:0000256" key="12">
    <source>
        <dbReference type="SAM" id="Phobius"/>
    </source>
</evidence>
<evidence type="ECO:0000256" key="7">
    <source>
        <dbReference type="ARBA" id="ARBA00022737"/>
    </source>
</evidence>
<evidence type="ECO:0000256" key="5">
    <source>
        <dbReference type="ARBA" id="ARBA00022692"/>
    </source>
</evidence>
<protein>
    <submittedName>
        <fullName evidence="13">Uncharacterized protein</fullName>
    </submittedName>
</protein>
<gene>
    <name evidence="13" type="ORF">TIFTF001_038737</name>
</gene>
<evidence type="ECO:0000256" key="3">
    <source>
        <dbReference type="ARBA" id="ARBA00022475"/>
    </source>
</evidence>
<keyword evidence="9 12" id="KW-0472">Membrane</keyword>
<keyword evidence="6" id="KW-0732">Signal</keyword>
<organism evidence="13 14">
    <name type="scientific">Ficus carica</name>
    <name type="common">Common fig</name>
    <dbReference type="NCBI Taxonomy" id="3494"/>
    <lineage>
        <taxon>Eukaryota</taxon>
        <taxon>Viridiplantae</taxon>
        <taxon>Streptophyta</taxon>
        <taxon>Embryophyta</taxon>
        <taxon>Tracheophyta</taxon>
        <taxon>Spermatophyta</taxon>
        <taxon>Magnoliopsida</taxon>
        <taxon>eudicotyledons</taxon>
        <taxon>Gunneridae</taxon>
        <taxon>Pentapetalae</taxon>
        <taxon>rosids</taxon>
        <taxon>fabids</taxon>
        <taxon>Rosales</taxon>
        <taxon>Moraceae</taxon>
        <taxon>Ficeae</taxon>
        <taxon>Ficus</taxon>
    </lineage>
</organism>
<dbReference type="EMBL" id="BTGU01000908">
    <property type="protein sequence ID" value="GMN69693.1"/>
    <property type="molecule type" value="Genomic_DNA"/>
</dbReference>
<keyword evidence="11" id="KW-0325">Glycoprotein</keyword>
<dbReference type="PRINTS" id="PR00019">
    <property type="entry name" value="LEURICHRPT"/>
</dbReference>
<keyword evidence="14" id="KW-1185">Reference proteome</keyword>
<dbReference type="FunFam" id="3.80.10.10:FF:000041">
    <property type="entry name" value="LRR receptor-like serine/threonine-protein kinase ERECTA"/>
    <property type="match status" value="1"/>
</dbReference>
<evidence type="ECO:0000256" key="6">
    <source>
        <dbReference type="ARBA" id="ARBA00022729"/>
    </source>
</evidence>
<dbReference type="SMART" id="SM00369">
    <property type="entry name" value="LRR_TYP"/>
    <property type="match status" value="5"/>
</dbReference>
<keyword evidence="3" id="KW-1003">Cell membrane</keyword>
<dbReference type="InterPro" id="IPR001611">
    <property type="entry name" value="Leu-rich_rpt"/>
</dbReference>
<evidence type="ECO:0000256" key="8">
    <source>
        <dbReference type="ARBA" id="ARBA00022989"/>
    </source>
</evidence>
<comment type="similarity">
    <text evidence="2">Belongs to the RLP family.</text>
</comment>
<evidence type="ECO:0000313" key="13">
    <source>
        <dbReference type="EMBL" id="GMN69693.1"/>
    </source>
</evidence>
<dbReference type="InterPro" id="IPR032675">
    <property type="entry name" value="LRR_dom_sf"/>
</dbReference>
<dbReference type="Proteomes" id="UP001187192">
    <property type="component" value="Unassembled WGS sequence"/>
</dbReference>
<evidence type="ECO:0000256" key="2">
    <source>
        <dbReference type="ARBA" id="ARBA00009592"/>
    </source>
</evidence>
<evidence type="ECO:0000256" key="4">
    <source>
        <dbReference type="ARBA" id="ARBA00022614"/>
    </source>
</evidence>
<name>A0AA88JA91_FICCA</name>
<dbReference type="InterPro" id="IPR046956">
    <property type="entry name" value="RLP23-like"/>
</dbReference>
<reference evidence="13" key="1">
    <citation type="submission" date="2023-07" db="EMBL/GenBank/DDBJ databases">
        <title>draft genome sequence of fig (Ficus carica).</title>
        <authorList>
            <person name="Takahashi T."/>
            <person name="Nishimura K."/>
        </authorList>
    </citation>
    <scope>NUCLEOTIDE SEQUENCE</scope>
</reference>
<dbReference type="PANTHER" id="PTHR48063:SF101">
    <property type="entry name" value="LRR RECEPTOR-LIKE SERINE_THREONINE-PROTEIN KINASE FLS2"/>
    <property type="match status" value="1"/>
</dbReference>
<evidence type="ECO:0000256" key="9">
    <source>
        <dbReference type="ARBA" id="ARBA00023136"/>
    </source>
</evidence>
<dbReference type="AlphaFoldDB" id="A0AA88JA91"/>
<evidence type="ECO:0000256" key="11">
    <source>
        <dbReference type="ARBA" id="ARBA00023180"/>
    </source>
</evidence>
<keyword evidence="10" id="KW-0675">Receptor</keyword>
<feature type="transmembrane region" description="Helical" evidence="12">
    <location>
        <begin position="438"/>
        <end position="459"/>
    </location>
</feature>
<dbReference type="PANTHER" id="PTHR48063">
    <property type="entry name" value="LRR RECEPTOR-LIKE KINASE"/>
    <property type="match status" value="1"/>
</dbReference>
<evidence type="ECO:0000313" key="14">
    <source>
        <dbReference type="Proteomes" id="UP001187192"/>
    </source>
</evidence>
<dbReference type="GO" id="GO:0005886">
    <property type="term" value="C:plasma membrane"/>
    <property type="evidence" value="ECO:0007669"/>
    <property type="project" value="UniProtKB-SubCell"/>
</dbReference>
<dbReference type="Gene3D" id="3.80.10.10">
    <property type="entry name" value="Ribonuclease Inhibitor"/>
    <property type="match status" value="1"/>
</dbReference>
<dbReference type="InterPro" id="IPR003591">
    <property type="entry name" value="Leu-rich_rpt_typical-subtyp"/>
</dbReference>
<dbReference type="FunFam" id="3.80.10.10:FF:000111">
    <property type="entry name" value="LRR receptor-like serine/threonine-protein kinase ERECTA"/>
    <property type="match status" value="1"/>
</dbReference>
<dbReference type="Pfam" id="PF00560">
    <property type="entry name" value="LRR_1"/>
    <property type="match status" value="10"/>
</dbReference>
<dbReference type="SUPFAM" id="SSF52058">
    <property type="entry name" value="L domain-like"/>
    <property type="match status" value="2"/>
</dbReference>
<comment type="caution">
    <text evidence="13">The sequence shown here is derived from an EMBL/GenBank/DDBJ whole genome shotgun (WGS) entry which is preliminary data.</text>
</comment>
<evidence type="ECO:0000256" key="10">
    <source>
        <dbReference type="ARBA" id="ARBA00023170"/>
    </source>
</evidence>
<sequence length="495" mass="54517">MTRLNISNSGISDSIPDTLWNHLAPLATQDLSNNEIRGTIQDNQGSTALLLNSIDLSSNHLEGPIPSFLFQVVSLNLFDNRFSDMNSLCSNNTNLSDMDFLDVSYNQLSGELPDCWSRMDSLRVLILGNNMLSGKIPASFGLLTRIEILHLSNNNLTAELPSSLKNCTELVIFDVGENKLSGPVPTWMGESLTKLVILSLRSNIFTGSVPSELCNLIDLQLLDLSSNNLSSGVPNCLDNITAMKAIGGSDSAIREPYQPHRTRGWGGVPMGFYNENLFLVWKGALLAFKNLGLLKNIDLSSNKLSGDIPREITQLIGLVSLNLSRNDLSGQIPQEVGELKSLDVLDLSKNHLFGRIPSSLSQIDRLNTLDLSTNNLSGKIPLGPQLQNRDPAAYMGNPELCGVPLTKKCPGEEEPTISGATEDHADDQEKDEFITRGFYISAAVGFIVAFWGFCLPLIFNKSWRYRYFKSLNSVEDWLYVTVAVHKAKLLRIIKS</sequence>
<accession>A0AA88JA91</accession>
<keyword evidence="8 12" id="KW-1133">Transmembrane helix</keyword>
<proteinExistence type="inferred from homology"/>
<evidence type="ECO:0000256" key="1">
    <source>
        <dbReference type="ARBA" id="ARBA00004251"/>
    </source>
</evidence>
<keyword evidence="4" id="KW-0433">Leucine-rich repeat</keyword>
<comment type="subcellular location">
    <subcellularLocation>
        <location evidence="1">Cell membrane</location>
        <topology evidence="1">Single-pass type I membrane protein</topology>
    </subcellularLocation>
</comment>
<keyword evidence="7" id="KW-0677">Repeat</keyword>